<reference evidence="3 4" key="1">
    <citation type="journal article" date="2019" name="Mol. Ecol. Resour.">
        <title>Chromosome-level genome assembly of Triplophysa tibetana, a fish adapted to the harsh high-altitude environment of the Tibetan Plateau.</title>
        <authorList>
            <person name="Yang X."/>
            <person name="Liu H."/>
            <person name="Ma Z."/>
            <person name="Zou Y."/>
            <person name="Zou M."/>
            <person name="Mao Y."/>
            <person name="Li X."/>
            <person name="Wang H."/>
            <person name="Chen T."/>
            <person name="Wang W."/>
            <person name="Yang R."/>
        </authorList>
    </citation>
    <scope>NUCLEOTIDE SEQUENCE [LARGE SCALE GENOMIC DNA]</scope>
    <source>
        <strain evidence="3">TTIB1903HZAU</strain>
        <tissue evidence="3">Muscle</tissue>
    </source>
</reference>
<feature type="domain" description="C-type lectin" evidence="2">
    <location>
        <begin position="82"/>
        <end position="167"/>
    </location>
</feature>
<evidence type="ECO:0000256" key="1">
    <source>
        <dbReference type="SAM" id="MobiDB-lite"/>
    </source>
</evidence>
<keyword evidence="4" id="KW-1185">Reference proteome</keyword>
<dbReference type="Gene3D" id="3.10.100.10">
    <property type="entry name" value="Mannose-Binding Protein A, subunit A"/>
    <property type="match status" value="1"/>
</dbReference>
<feature type="compositionally biased region" description="Acidic residues" evidence="1">
    <location>
        <begin position="1"/>
        <end position="12"/>
    </location>
</feature>
<dbReference type="EMBL" id="SOYY01000005">
    <property type="protein sequence ID" value="KAA0721207.1"/>
    <property type="molecule type" value="Genomic_DNA"/>
</dbReference>
<dbReference type="InterPro" id="IPR016186">
    <property type="entry name" value="C-type_lectin-like/link_sf"/>
</dbReference>
<sequence>MEAEQVQEDREESESAERKEMEGRKDLEELGLMETAQAQEEKVDSKMVEREEMEGQKDLGADKEREQTAEVGKRKIKEKKKVVATNSIEDCTNVHRAVGPALTSDVWTGLHNDIHSWRWSHQDENVTDFLWESEQPNNLYGKQECVYIEYRGCVDFSCLDLKPMFCYNDRSAIRQYCRGEVAALEGNSSTVSKSRENLMSKLQEKRACKRKHGDNRSEKLSGNSNVQKNERSYQMGPFEEIQGSFVQIKEKRGGGTRHLEALKSATMGELLEQNLKVDFRLNRDSMEALMRMLPQDEVHGWGHLITTLITVYWLAHGPSYSVVSRAFQVPVSSVYADGDKPGSLDTAELPVTSASHESIRMGGSIDGLPPIASCIAENHGHVAAVVSPLSVPVPVGGQRSS</sequence>
<feature type="region of interest" description="Disordered" evidence="1">
    <location>
        <begin position="205"/>
        <end position="231"/>
    </location>
</feature>
<proteinExistence type="predicted"/>
<feature type="compositionally biased region" description="Basic and acidic residues" evidence="1">
    <location>
        <begin position="13"/>
        <end position="28"/>
    </location>
</feature>
<dbReference type="PROSITE" id="PS50041">
    <property type="entry name" value="C_TYPE_LECTIN_2"/>
    <property type="match status" value="1"/>
</dbReference>
<dbReference type="Proteomes" id="UP000324632">
    <property type="component" value="Chromosome 5"/>
</dbReference>
<dbReference type="InterPro" id="IPR001304">
    <property type="entry name" value="C-type_lectin-like"/>
</dbReference>
<name>A0A5A9PKE6_9TELE</name>
<dbReference type="SUPFAM" id="SSF56436">
    <property type="entry name" value="C-type lectin-like"/>
    <property type="match status" value="1"/>
</dbReference>
<accession>A0A5A9PKE6</accession>
<gene>
    <name evidence="3" type="ORF">E1301_Tti021592</name>
</gene>
<organism evidence="3 4">
    <name type="scientific">Triplophysa tibetana</name>
    <dbReference type="NCBI Taxonomy" id="1572043"/>
    <lineage>
        <taxon>Eukaryota</taxon>
        <taxon>Metazoa</taxon>
        <taxon>Chordata</taxon>
        <taxon>Craniata</taxon>
        <taxon>Vertebrata</taxon>
        <taxon>Euteleostomi</taxon>
        <taxon>Actinopterygii</taxon>
        <taxon>Neopterygii</taxon>
        <taxon>Teleostei</taxon>
        <taxon>Ostariophysi</taxon>
        <taxon>Cypriniformes</taxon>
        <taxon>Nemacheilidae</taxon>
        <taxon>Triplophysa</taxon>
    </lineage>
</organism>
<evidence type="ECO:0000313" key="4">
    <source>
        <dbReference type="Proteomes" id="UP000324632"/>
    </source>
</evidence>
<comment type="caution">
    <text evidence="3">The sequence shown here is derived from an EMBL/GenBank/DDBJ whole genome shotgun (WGS) entry which is preliminary data.</text>
</comment>
<evidence type="ECO:0000313" key="3">
    <source>
        <dbReference type="EMBL" id="KAA0721207.1"/>
    </source>
</evidence>
<dbReference type="AlphaFoldDB" id="A0A5A9PKE6"/>
<feature type="compositionally biased region" description="Basic and acidic residues" evidence="1">
    <location>
        <begin position="39"/>
        <end position="72"/>
    </location>
</feature>
<feature type="region of interest" description="Disordered" evidence="1">
    <location>
        <begin position="1"/>
        <end position="72"/>
    </location>
</feature>
<dbReference type="InterPro" id="IPR016187">
    <property type="entry name" value="CTDL_fold"/>
</dbReference>
<evidence type="ECO:0000259" key="2">
    <source>
        <dbReference type="PROSITE" id="PS50041"/>
    </source>
</evidence>
<protein>
    <recommendedName>
        <fullName evidence="2">C-type lectin domain-containing protein</fullName>
    </recommendedName>
</protein>